<gene>
    <name evidence="1" type="ORF">SAMN05216290_0304</name>
</gene>
<evidence type="ECO:0000313" key="1">
    <source>
        <dbReference type="EMBL" id="SEV86379.1"/>
    </source>
</evidence>
<dbReference type="AlphaFoldDB" id="A0A1I0MDR7"/>
<keyword evidence="2" id="KW-1185">Reference proteome</keyword>
<name>A0A1I0MDR7_9BACT</name>
<dbReference type="OrthoDB" id="828031at2"/>
<dbReference type="Proteomes" id="UP000199437">
    <property type="component" value="Unassembled WGS sequence"/>
</dbReference>
<dbReference type="STRING" id="1267423.SAMN05216290_0304"/>
<dbReference type="Pfam" id="PF15869">
    <property type="entry name" value="TolB_like"/>
    <property type="match status" value="1"/>
</dbReference>
<evidence type="ECO:0000313" key="2">
    <source>
        <dbReference type="Proteomes" id="UP000199437"/>
    </source>
</evidence>
<dbReference type="RefSeq" id="WP_090256629.1">
    <property type="nucleotide sequence ID" value="NZ_RBHZ01000001.1"/>
</dbReference>
<proteinExistence type="predicted"/>
<organism evidence="1 2">
    <name type="scientific">Roseivirga pacifica</name>
    <dbReference type="NCBI Taxonomy" id="1267423"/>
    <lineage>
        <taxon>Bacteria</taxon>
        <taxon>Pseudomonadati</taxon>
        <taxon>Bacteroidota</taxon>
        <taxon>Cytophagia</taxon>
        <taxon>Cytophagales</taxon>
        <taxon>Roseivirgaceae</taxon>
        <taxon>Roseivirga</taxon>
    </lineage>
</organism>
<reference evidence="2" key="1">
    <citation type="submission" date="2016-10" db="EMBL/GenBank/DDBJ databases">
        <authorList>
            <person name="Varghese N."/>
            <person name="Submissions S."/>
        </authorList>
    </citation>
    <scope>NUCLEOTIDE SEQUENCE [LARGE SCALE GENOMIC DNA]</scope>
    <source>
        <strain evidence="2">CGMCC 1.12402</strain>
    </source>
</reference>
<dbReference type="EMBL" id="FOIR01000001">
    <property type="protein sequence ID" value="SEV86379.1"/>
    <property type="molecule type" value="Genomic_DNA"/>
</dbReference>
<protein>
    <submittedName>
        <fullName evidence="1">TolB-like 6-blade propeller-like</fullName>
    </submittedName>
</protein>
<accession>A0A1I0MDR7</accession>
<dbReference type="SUPFAM" id="SSF82171">
    <property type="entry name" value="DPP6 N-terminal domain-like"/>
    <property type="match status" value="1"/>
</dbReference>
<sequence>MYKLMQPAKYLLFIFLISCNKGTLEKRNGLVDSFPIEIDASDYIDSIQLIHTTLQPMAMAISSRHTFILNKAPYESIKVYSTDSLRYLGSFGYEGQGPGDFEFYRLNGSGFNLGNNGKTLLVQDYKYLRTIPINDIENKLANNNLAIEYKFTIPGSLIPFNDVYLIGSTHFLGKVGFSPKHFKEFLPVQASISDVIDYPKRVNYIPKEANHHLYWSHFDTSIDAKHGVLAYMRFPMVRIFDIESQKSKYIEFQPKNKQIENIKVAGNGKSVDNSKMFSYYFNVEVSDNRIYALYQESILIRDSGTGKLSYKSEQPPALHVYDWNGNPVMKITMPTWMGIYNVSPDDSLLYFMHPEKDSLVYKINLNQLNEHQ</sequence>